<evidence type="ECO:0000313" key="6">
    <source>
        <dbReference type="Proteomes" id="UP000654370"/>
    </source>
</evidence>
<evidence type="ECO:0000313" key="5">
    <source>
        <dbReference type="EMBL" id="KAG2186042.1"/>
    </source>
</evidence>
<reference evidence="5" key="1">
    <citation type="submission" date="2020-12" db="EMBL/GenBank/DDBJ databases">
        <title>Metabolic potential, ecology and presence of endohyphal bacteria is reflected in genomic diversity of Mucoromycotina.</title>
        <authorList>
            <person name="Muszewska A."/>
            <person name="Okrasinska A."/>
            <person name="Steczkiewicz K."/>
            <person name="Drgas O."/>
            <person name="Orlowska M."/>
            <person name="Perlinska-Lenart U."/>
            <person name="Aleksandrzak-Piekarczyk T."/>
            <person name="Szatraj K."/>
            <person name="Zielenkiewicz U."/>
            <person name="Pilsyk S."/>
            <person name="Malc E."/>
            <person name="Mieczkowski P."/>
            <person name="Kruszewska J.S."/>
            <person name="Biernat P."/>
            <person name="Pawlowska J."/>
        </authorList>
    </citation>
    <scope>NUCLEOTIDE SEQUENCE</scope>
    <source>
        <strain evidence="5">WA0000067209</strain>
    </source>
</reference>
<evidence type="ECO:0000256" key="1">
    <source>
        <dbReference type="ARBA" id="ARBA00022729"/>
    </source>
</evidence>
<evidence type="ECO:0000259" key="4">
    <source>
        <dbReference type="PROSITE" id="PS51762"/>
    </source>
</evidence>
<dbReference type="InterPro" id="IPR013320">
    <property type="entry name" value="ConA-like_dom_sf"/>
</dbReference>
<dbReference type="GO" id="GO:0005975">
    <property type="term" value="P:carbohydrate metabolic process"/>
    <property type="evidence" value="ECO:0007669"/>
    <property type="project" value="InterPro"/>
</dbReference>
<keyword evidence="6" id="KW-1185">Reference proteome</keyword>
<name>A0A8H7Q4N4_MORIS</name>
<proteinExistence type="predicted"/>
<feature type="domain" description="GH16" evidence="4">
    <location>
        <begin position="20"/>
        <end position="220"/>
    </location>
</feature>
<dbReference type="OrthoDB" id="4781at2759"/>
<protein>
    <recommendedName>
        <fullName evidence="4">GH16 domain-containing protein</fullName>
    </recommendedName>
</protein>
<evidence type="ECO:0000256" key="2">
    <source>
        <dbReference type="ARBA" id="ARBA00022801"/>
    </source>
</evidence>
<gene>
    <name evidence="5" type="ORF">INT43_002480</name>
</gene>
<keyword evidence="3" id="KW-0326">Glycosidase</keyword>
<dbReference type="PANTHER" id="PTHR10963">
    <property type="entry name" value="GLYCOSYL HYDROLASE-RELATED"/>
    <property type="match status" value="1"/>
</dbReference>
<dbReference type="PROSITE" id="PS51762">
    <property type="entry name" value="GH16_2"/>
    <property type="match status" value="1"/>
</dbReference>
<sequence>GESACKSGHWDFASMKELGDDWVQTDGPLDFSSEGLVMRLEPPTNFEQYDDDRGETLNAHLGTGFGMNATFYMQYGRVTARMRASTVKGIITNFVNMGDNGDEIDTEFVGGHPERFESNYFWGQQLIYTVNGGKHAITSPNGIADMHEYTINWTPERLEWYLDGTLVRTRLQSDTCGDNGCVYPTAPTVIQVGIWDGSRETPAWSTGPVDWSNMSEEERNGIYGVLESITVECDATNNV</sequence>
<organism evidence="5 6">
    <name type="scientific">Mortierella isabellina</name>
    <name type="common">Filamentous fungus</name>
    <name type="synonym">Umbelopsis isabellina</name>
    <dbReference type="NCBI Taxonomy" id="91625"/>
    <lineage>
        <taxon>Eukaryota</taxon>
        <taxon>Fungi</taxon>
        <taxon>Fungi incertae sedis</taxon>
        <taxon>Mucoromycota</taxon>
        <taxon>Mucoromycotina</taxon>
        <taxon>Umbelopsidomycetes</taxon>
        <taxon>Umbelopsidales</taxon>
        <taxon>Umbelopsidaceae</taxon>
        <taxon>Umbelopsis</taxon>
    </lineage>
</organism>
<keyword evidence="2" id="KW-0378">Hydrolase</keyword>
<dbReference type="GO" id="GO:0004553">
    <property type="term" value="F:hydrolase activity, hydrolyzing O-glycosyl compounds"/>
    <property type="evidence" value="ECO:0007669"/>
    <property type="project" value="InterPro"/>
</dbReference>
<dbReference type="InterPro" id="IPR050546">
    <property type="entry name" value="Glycosyl_Hydrlase_16"/>
</dbReference>
<accession>A0A8H7Q4N4</accession>
<dbReference type="Gene3D" id="2.60.120.200">
    <property type="match status" value="1"/>
</dbReference>
<dbReference type="SUPFAM" id="SSF49899">
    <property type="entry name" value="Concanavalin A-like lectins/glucanases"/>
    <property type="match status" value="1"/>
</dbReference>
<keyword evidence="1" id="KW-0732">Signal</keyword>
<dbReference type="EMBL" id="JAEPQZ010000001">
    <property type="protein sequence ID" value="KAG2186042.1"/>
    <property type="molecule type" value="Genomic_DNA"/>
</dbReference>
<dbReference type="Proteomes" id="UP000654370">
    <property type="component" value="Unassembled WGS sequence"/>
</dbReference>
<feature type="non-terminal residue" evidence="5">
    <location>
        <position position="1"/>
    </location>
</feature>
<dbReference type="Pfam" id="PF00722">
    <property type="entry name" value="Glyco_hydro_16"/>
    <property type="match status" value="1"/>
</dbReference>
<dbReference type="InterPro" id="IPR000757">
    <property type="entry name" value="Beta-glucanase-like"/>
</dbReference>
<evidence type="ECO:0000256" key="3">
    <source>
        <dbReference type="ARBA" id="ARBA00023295"/>
    </source>
</evidence>
<dbReference type="AlphaFoldDB" id="A0A8H7Q4N4"/>
<comment type="caution">
    <text evidence="5">The sequence shown here is derived from an EMBL/GenBank/DDBJ whole genome shotgun (WGS) entry which is preliminary data.</text>
</comment>
<dbReference type="PANTHER" id="PTHR10963:SF22">
    <property type="entry name" value="GLYCOSIDASE CRH2-RELATED"/>
    <property type="match status" value="1"/>
</dbReference>